<dbReference type="PANTHER" id="PTHR23278:SF19">
    <property type="entry name" value="OBSCURIN"/>
    <property type="match status" value="1"/>
</dbReference>
<dbReference type="EMBL" id="VSRR010004254">
    <property type="protein sequence ID" value="MPC39088.1"/>
    <property type="molecule type" value="Genomic_DNA"/>
</dbReference>
<keyword evidence="3" id="KW-1185">Reference proteome</keyword>
<evidence type="ECO:0000256" key="1">
    <source>
        <dbReference type="SAM" id="MobiDB-lite"/>
    </source>
</evidence>
<evidence type="ECO:0000313" key="3">
    <source>
        <dbReference type="Proteomes" id="UP000324222"/>
    </source>
</evidence>
<comment type="caution">
    <text evidence="2">The sequence shown here is derived from an EMBL/GenBank/DDBJ whole genome shotgun (WGS) entry which is preliminary data.</text>
</comment>
<organism evidence="2 3">
    <name type="scientific">Portunus trituberculatus</name>
    <name type="common">Swimming crab</name>
    <name type="synonym">Neptunus trituberculatus</name>
    <dbReference type="NCBI Taxonomy" id="210409"/>
    <lineage>
        <taxon>Eukaryota</taxon>
        <taxon>Metazoa</taxon>
        <taxon>Ecdysozoa</taxon>
        <taxon>Arthropoda</taxon>
        <taxon>Crustacea</taxon>
        <taxon>Multicrustacea</taxon>
        <taxon>Malacostraca</taxon>
        <taxon>Eumalacostraca</taxon>
        <taxon>Eucarida</taxon>
        <taxon>Decapoda</taxon>
        <taxon>Pleocyemata</taxon>
        <taxon>Brachyura</taxon>
        <taxon>Eubrachyura</taxon>
        <taxon>Portunoidea</taxon>
        <taxon>Portunidae</taxon>
        <taxon>Portuninae</taxon>
        <taxon>Portunus</taxon>
    </lineage>
</organism>
<dbReference type="OrthoDB" id="10006996at2759"/>
<feature type="compositionally biased region" description="Basic and acidic residues" evidence="1">
    <location>
        <begin position="102"/>
        <end position="113"/>
    </location>
</feature>
<evidence type="ECO:0008006" key="4">
    <source>
        <dbReference type="Google" id="ProtNLM"/>
    </source>
</evidence>
<feature type="compositionally biased region" description="Acidic residues" evidence="1">
    <location>
        <begin position="127"/>
        <end position="136"/>
    </location>
</feature>
<feature type="compositionally biased region" description="Basic and acidic residues" evidence="1">
    <location>
        <begin position="137"/>
        <end position="147"/>
    </location>
</feature>
<evidence type="ECO:0000313" key="2">
    <source>
        <dbReference type="EMBL" id="MPC39088.1"/>
    </source>
</evidence>
<reference evidence="2 3" key="1">
    <citation type="submission" date="2019-05" db="EMBL/GenBank/DDBJ databases">
        <title>Another draft genome of Portunus trituberculatus and its Hox gene families provides insights of decapod evolution.</title>
        <authorList>
            <person name="Jeong J.-H."/>
            <person name="Song I."/>
            <person name="Kim S."/>
            <person name="Choi T."/>
            <person name="Kim D."/>
            <person name="Ryu S."/>
            <person name="Kim W."/>
        </authorList>
    </citation>
    <scope>NUCLEOTIDE SEQUENCE [LARGE SCALE GENOMIC DNA]</scope>
    <source>
        <tissue evidence="2">Muscle</tissue>
    </source>
</reference>
<dbReference type="AlphaFoldDB" id="A0A5B7F1E9"/>
<proteinExistence type="predicted"/>
<feature type="region of interest" description="Disordered" evidence="1">
    <location>
        <begin position="91"/>
        <end position="147"/>
    </location>
</feature>
<protein>
    <recommendedName>
        <fullName evidence="4">Ig-like domain-containing protein</fullName>
    </recommendedName>
</protein>
<dbReference type="PANTHER" id="PTHR23278">
    <property type="entry name" value="SIDESTEP PROTEIN"/>
    <property type="match status" value="1"/>
</dbReference>
<name>A0A5B7F1E9_PORTR</name>
<sequence length="147" mass="16092">MIKSQRSDLRYSPVSDLDYGTLLCWATNAVGIQRTPCTFTVFPAGKPDVPNSCLAFNETEESVSVSCEPGYSGGVDQTFLLEAWDDGVVRATDTSDSPILQEKGERGPGEEGSRPQGEVRAATESTWGEEEEEEEVRYDRESATCNL</sequence>
<gene>
    <name evidence="2" type="ORF">E2C01_032609</name>
</gene>
<accession>A0A5B7F1E9</accession>
<dbReference type="Proteomes" id="UP000324222">
    <property type="component" value="Unassembled WGS sequence"/>
</dbReference>